<evidence type="ECO:0000313" key="3">
    <source>
        <dbReference type="Proteomes" id="UP001281003"/>
    </source>
</evidence>
<evidence type="ECO:0000313" key="2">
    <source>
        <dbReference type="EMBL" id="KAK3400744.1"/>
    </source>
</evidence>
<evidence type="ECO:0000256" key="1">
    <source>
        <dbReference type="SAM" id="MobiDB-lite"/>
    </source>
</evidence>
<name>A0AAE0PIY3_SORBR</name>
<sequence>MEAHSFPSTRQTPTDDGPSEDQDQPPSKKATTDSLEEVEDNHNAPLNEKDINKKKRSLQTVLDAKPNYLPAVIDLWKDCHRFYQRTPFTLFPPESNLQYDDEELWTEPFCSSLRRLLWFPPYVDNIPMLAVVLQYAIICQTEDTRPWSPCLLLDDEVVHKWFLTLWKDAYASCMKSKGGTGTITTVCDTSPWVIHRFLRDKLMTTNVQRTSMPSVVFSELEDAFTMEASDVEGAEQTGPYLVTEEILTAVLQAMDAAVVRCGMQLFPHGEMIDLPAVDAPWRTPTWLPN</sequence>
<reference evidence="2" key="1">
    <citation type="journal article" date="2023" name="Mol. Phylogenet. Evol.">
        <title>Genome-scale phylogeny and comparative genomics of the fungal order Sordariales.</title>
        <authorList>
            <person name="Hensen N."/>
            <person name="Bonometti L."/>
            <person name="Westerberg I."/>
            <person name="Brannstrom I.O."/>
            <person name="Guillou S."/>
            <person name="Cros-Aarteil S."/>
            <person name="Calhoun S."/>
            <person name="Haridas S."/>
            <person name="Kuo A."/>
            <person name="Mondo S."/>
            <person name="Pangilinan J."/>
            <person name="Riley R."/>
            <person name="LaButti K."/>
            <person name="Andreopoulos B."/>
            <person name="Lipzen A."/>
            <person name="Chen C."/>
            <person name="Yan M."/>
            <person name="Daum C."/>
            <person name="Ng V."/>
            <person name="Clum A."/>
            <person name="Steindorff A."/>
            <person name="Ohm R.A."/>
            <person name="Martin F."/>
            <person name="Silar P."/>
            <person name="Natvig D.O."/>
            <person name="Lalanne C."/>
            <person name="Gautier V."/>
            <person name="Ament-Velasquez S.L."/>
            <person name="Kruys A."/>
            <person name="Hutchinson M.I."/>
            <person name="Powell A.J."/>
            <person name="Barry K."/>
            <person name="Miller A.N."/>
            <person name="Grigoriev I.V."/>
            <person name="Debuchy R."/>
            <person name="Gladieux P."/>
            <person name="Hiltunen Thoren M."/>
            <person name="Johannesson H."/>
        </authorList>
    </citation>
    <scope>NUCLEOTIDE SEQUENCE</scope>
    <source>
        <strain evidence="2">FGSC 1904</strain>
    </source>
</reference>
<feature type="region of interest" description="Disordered" evidence="1">
    <location>
        <begin position="1"/>
        <end position="52"/>
    </location>
</feature>
<reference evidence="2" key="2">
    <citation type="submission" date="2023-07" db="EMBL/GenBank/DDBJ databases">
        <authorList>
            <consortium name="Lawrence Berkeley National Laboratory"/>
            <person name="Haridas S."/>
            <person name="Hensen N."/>
            <person name="Bonometti L."/>
            <person name="Westerberg I."/>
            <person name="Brannstrom I.O."/>
            <person name="Guillou S."/>
            <person name="Cros-Aarteil S."/>
            <person name="Calhoun S."/>
            <person name="Kuo A."/>
            <person name="Mondo S."/>
            <person name="Pangilinan J."/>
            <person name="Riley R."/>
            <person name="LaButti K."/>
            <person name="Andreopoulos B."/>
            <person name="Lipzen A."/>
            <person name="Chen C."/>
            <person name="Yanf M."/>
            <person name="Daum C."/>
            <person name="Ng V."/>
            <person name="Clum A."/>
            <person name="Steindorff A."/>
            <person name="Ohm R."/>
            <person name="Martin F."/>
            <person name="Silar P."/>
            <person name="Natvig D."/>
            <person name="Lalanne C."/>
            <person name="Gautier V."/>
            <person name="Ament-velasquez S.L."/>
            <person name="Kruys A."/>
            <person name="Hutchinson M.I."/>
            <person name="Powell A.J."/>
            <person name="Barry K."/>
            <person name="Miller A.N."/>
            <person name="Grigoriev I.V."/>
            <person name="Debuchy R."/>
            <person name="Gladieux P."/>
            <person name="Thoren M.H."/>
            <person name="Johannesson H."/>
        </authorList>
    </citation>
    <scope>NUCLEOTIDE SEQUENCE</scope>
    <source>
        <strain evidence="2">FGSC 1904</strain>
    </source>
</reference>
<gene>
    <name evidence="2" type="ORF">B0T20DRAFT_152349</name>
</gene>
<protein>
    <submittedName>
        <fullName evidence="2">Uncharacterized protein</fullName>
    </submittedName>
</protein>
<comment type="caution">
    <text evidence="2">The sequence shown here is derived from an EMBL/GenBank/DDBJ whole genome shotgun (WGS) entry which is preliminary data.</text>
</comment>
<feature type="compositionally biased region" description="Polar residues" evidence="1">
    <location>
        <begin position="1"/>
        <end position="14"/>
    </location>
</feature>
<dbReference type="EMBL" id="JAUTDP010000003">
    <property type="protein sequence ID" value="KAK3400744.1"/>
    <property type="molecule type" value="Genomic_DNA"/>
</dbReference>
<proteinExistence type="predicted"/>
<organism evidence="2 3">
    <name type="scientific">Sordaria brevicollis</name>
    <dbReference type="NCBI Taxonomy" id="83679"/>
    <lineage>
        <taxon>Eukaryota</taxon>
        <taxon>Fungi</taxon>
        <taxon>Dikarya</taxon>
        <taxon>Ascomycota</taxon>
        <taxon>Pezizomycotina</taxon>
        <taxon>Sordariomycetes</taxon>
        <taxon>Sordariomycetidae</taxon>
        <taxon>Sordariales</taxon>
        <taxon>Sordariaceae</taxon>
        <taxon>Sordaria</taxon>
    </lineage>
</organism>
<keyword evidence="3" id="KW-1185">Reference proteome</keyword>
<dbReference type="Proteomes" id="UP001281003">
    <property type="component" value="Unassembled WGS sequence"/>
</dbReference>
<accession>A0AAE0PIY3</accession>
<dbReference type="AlphaFoldDB" id="A0AAE0PIY3"/>